<evidence type="ECO:0000256" key="1">
    <source>
        <dbReference type="SAM" id="Phobius"/>
    </source>
</evidence>
<gene>
    <name evidence="2" type="ORF">DGUA_6G002693</name>
</gene>
<evidence type="ECO:0000313" key="3">
    <source>
        <dbReference type="Proteomes" id="UP000268350"/>
    </source>
</evidence>
<keyword evidence="1" id="KW-1133">Transmembrane helix</keyword>
<feature type="transmembrane region" description="Helical" evidence="1">
    <location>
        <begin position="47"/>
        <end position="65"/>
    </location>
</feature>
<accession>A0A3B0J1T9</accession>
<evidence type="ECO:0000313" key="2">
    <source>
        <dbReference type="EMBL" id="SPP74977.1"/>
    </source>
</evidence>
<dbReference type="OMA" id="YCIYMLI"/>
<organism evidence="2 3">
    <name type="scientific">Drosophila guanche</name>
    <name type="common">Fruit fly</name>
    <dbReference type="NCBI Taxonomy" id="7266"/>
    <lineage>
        <taxon>Eukaryota</taxon>
        <taxon>Metazoa</taxon>
        <taxon>Ecdysozoa</taxon>
        <taxon>Arthropoda</taxon>
        <taxon>Hexapoda</taxon>
        <taxon>Insecta</taxon>
        <taxon>Pterygota</taxon>
        <taxon>Neoptera</taxon>
        <taxon>Endopterygota</taxon>
        <taxon>Diptera</taxon>
        <taxon>Brachycera</taxon>
        <taxon>Muscomorpha</taxon>
        <taxon>Ephydroidea</taxon>
        <taxon>Drosophilidae</taxon>
        <taxon>Drosophila</taxon>
        <taxon>Sophophora</taxon>
    </lineage>
</organism>
<protein>
    <submittedName>
        <fullName evidence="2">Uncharacterized protein</fullName>
    </submittedName>
</protein>
<keyword evidence="3" id="KW-1185">Reference proteome</keyword>
<dbReference type="Proteomes" id="UP000268350">
    <property type="component" value="Unassembled WGS sequence"/>
</dbReference>
<dbReference type="AlphaFoldDB" id="A0A3B0J1T9"/>
<feature type="transmembrane region" description="Helical" evidence="1">
    <location>
        <begin position="12"/>
        <end position="35"/>
    </location>
</feature>
<feature type="transmembrane region" description="Helical" evidence="1">
    <location>
        <begin position="100"/>
        <end position="121"/>
    </location>
</feature>
<proteinExistence type="predicted"/>
<sequence length="137" mass="15399">MFRLKWCCYCIGLRKGCIIIACLDFFINVTVATMGANYDYISRIEQAVAICHCIGCVFLSGGALLKSSVLLIFFLITSLTNYVILIAYVIYIFTDWVPEAAFIVPSVLVYTAIGIYFWLIVFSYNKIVTSDTVIVEV</sequence>
<feature type="transmembrane region" description="Helical" evidence="1">
    <location>
        <begin position="72"/>
        <end position="94"/>
    </location>
</feature>
<reference evidence="3" key="1">
    <citation type="submission" date="2018-01" db="EMBL/GenBank/DDBJ databases">
        <authorList>
            <person name="Alioto T."/>
            <person name="Alioto T."/>
        </authorList>
    </citation>
    <scope>NUCLEOTIDE SEQUENCE [LARGE SCALE GENOMIC DNA]</scope>
</reference>
<name>A0A3B0J1T9_DROGU</name>
<dbReference type="EMBL" id="OUUW01000001">
    <property type="protein sequence ID" value="SPP74977.1"/>
    <property type="molecule type" value="Genomic_DNA"/>
</dbReference>
<keyword evidence="1" id="KW-0472">Membrane</keyword>
<dbReference type="OrthoDB" id="7856479at2759"/>
<keyword evidence="1" id="KW-0812">Transmembrane</keyword>